<dbReference type="PANTHER" id="PTHR40841:SF2">
    <property type="entry name" value="SIDEROPHORE-DEGRADING ESTERASE (EUROFUNG)"/>
    <property type="match status" value="1"/>
</dbReference>
<dbReference type="Proteomes" id="UP000659344">
    <property type="component" value="Unassembled WGS sequence"/>
</dbReference>
<evidence type="ECO:0000256" key="2">
    <source>
        <dbReference type="ARBA" id="ARBA00022801"/>
    </source>
</evidence>
<name>A0ABQ1Y7E6_9BACL</name>
<keyword evidence="2" id="KW-0378">Hydrolase</keyword>
<organism evidence="3 4">
    <name type="scientific">Paenibacillus segetis</name>
    <dbReference type="NCBI Taxonomy" id="1325360"/>
    <lineage>
        <taxon>Bacteria</taxon>
        <taxon>Bacillati</taxon>
        <taxon>Bacillota</taxon>
        <taxon>Bacilli</taxon>
        <taxon>Bacillales</taxon>
        <taxon>Paenibacillaceae</taxon>
        <taxon>Paenibacillus</taxon>
    </lineage>
</organism>
<dbReference type="InterPro" id="IPR052558">
    <property type="entry name" value="Siderophore_Hydrolase_D"/>
</dbReference>
<gene>
    <name evidence="3" type="ORF">GCM10008013_08960</name>
</gene>
<comment type="caution">
    <text evidence="3">The sequence shown here is derived from an EMBL/GenBank/DDBJ whole genome shotgun (WGS) entry which is preliminary data.</text>
</comment>
<dbReference type="PANTHER" id="PTHR40841">
    <property type="entry name" value="SIDEROPHORE TRIACETYLFUSARININE C ESTERASE"/>
    <property type="match status" value="1"/>
</dbReference>
<dbReference type="Pfam" id="PF00756">
    <property type="entry name" value="Esterase"/>
    <property type="match status" value="1"/>
</dbReference>
<evidence type="ECO:0000256" key="1">
    <source>
        <dbReference type="ARBA" id="ARBA00005622"/>
    </source>
</evidence>
<dbReference type="SUPFAM" id="SSF53474">
    <property type="entry name" value="alpha/beta-Hydrolases"/>
    <property type="match status" value="1"/>
</dbReference>
<proteinExistence type="inferred from homology"/>
<reference evidence="4" key="1">
    <citation type="journal article" date="2019" name="Int. J. Syst. Evol. Microbiol.">
        <title>The Global Catalogue of Microorganisms (GCM) 10K type strain sequencing project: providing services to taxonomists for standard genome sequencing and annotation.</title>
        <authorList>
            <consortium name="The Broad Institute Genomics Platform"/>
            <consortium name="The Broad Institute Genome Sequencing Center for Infectious Disease"/>
            <person name="Wu L."/>
            <person name="Ma J."/>
        </authorList>
    </citation>
    <scope>NUCLEOTIDE SEQUENCE [LARGE SCALE GENOMIC DNA]</scope>
    <source>
        <strain evidence="4">CGMCC 1.12769</strain>
    </source>
</reference>
<comment type="similarity">
    <text evidence="1">Belongs to the esterase D family.</text>
</comment>
<protein>
    <submittedName>
        <fullName evidence="3">IroE protein</fullName>
    </submittedName>
</protein>
<dbReference type="InterPro" id="IPR000801">
    <property type="entry name" value="Esterase-like"/>
</dbReference>
<dbReference type="EMBL" id="BMFT01000001">
    <property type="protein sequence ID" value="GGH14997.1"/>
    <property type="molecule type" value="Genomic_DNA"/>
</dbReference>
<evidence type="ECO:0000313" key="4">
    <source>
        <dbReference type="Proteomes" id="UP000659344"/>
    </source>
</evidence>
<sequence length="267" mass="30504">MEVTKLVLSHCDHFQFPSQKAGYTYDIRVYVPEGEVPTGGYPVFYVLDGSSYFQIARDVVHLQSRNAPKTHIDKAIVIGIGHQESDTTKRRFYDFTAPADEYIYPPRLQDSDLGPHGGAVDFLAFIEEELMPYVQQHYSIHGSKQSLYGHSLGGYFTLWVKFTRPDLFQTFLATSPSVWWNNHELLNYAEQFAVDMTPSEHNNIMITVGEEEGFMVEDADKLRELLQKYHLSVGVYIALEENHASVVPTTMSRMFRFGSTYVGSIHE</sequence>
<dbReference type="RefSeq" id="WP_188536212.1">
    <property type="nucleotide sequence ID" value="NZ_BMFT01000001.1"/>
</dbReference>
<dbReference type="InterPro" id="IPR029058">
    <property type="entry name" value="AB_hydrolase_fold"/>
</dbReference>
<accession>A0ABQ1Y7E6</accession>
<dbReference type="Gene3D" id="3.40.50.1820">
    <property type="entry name" value="alpha/beta hydrolase"/>
    <property type="match status" value="1"/>
</dbReference>
<keyword evidence="4" id="KW-1185">Reference proteome</keyword>
<evidence type="ECO:0000313" key="3">
    <source>
        <dbReference type="EMBL" id="GGH14997.1"/>
    </source>
</evidence>